<evidence type="ECO:0000259" key="12">
    <source>
        <dbReference type="PROSITE" id="PS51371"/>
    </source>
</evidence>
<accession>A0AAW6TTW4</accession>
<dbReference type="PANTHER" id="PTHR22777">
    <property type="entry name" value="HEMOLYSIN-RELATED"/>
    <property type="match status" value="1"/>
</dbReference>
<evidence type="ECO:0000256" key="5">
    <source>
        <dbReference type="ARBA" id="ARBA00022737"/>
    </source>
</evidence>
<dbReference type="SMART" id="SM01091">
    <property type="entry name" value="CorC_HlyC"/>
    <property type="match status" value="1"/>
</dbReference>
<keyword evidence="3" id="KW-1003">Cell membrane</keyword>
<dbReference type="Pfam" id="PF01595">
    <property type="entry name" value="CNNM"/>
    <property type="match status" value="1"/>
</dbReference>
<evidence type="ECO:0000313" key="14">
    <source>
        <dbReference type="EMBL" id="MDI6447897.1"/>
    </source>
</evidence>
<comment type="caution">
    <text evidence="14">The sequence shown here is derived from an EMBL/GenBank/DDBJ whole genome shotgun (WGS) entry which is preliminary data.</text>
</comment>
<feature type="transmembrane region" description="Helical" evidence="11">
    <location>
        <begin position="66"/>
        <end position="90"/>
    </location>
</feature>
<reference evidence="14" key="1">
    <citation type="submission" date="2023-05" db="EMBL/GenBank/DDBJ databases">
        <title>Anaerotaeda fermentans gen. nov., sp. nov., a novel anaerobic planctomycete of the new family within the order Sedimentisphaerales isolated from Taman Peninsula, Russia.</title>
        <authorList>
            <person name="Khomyakova M.A."/>
            <person name="Merkel A.Y."/>
            <person name="Slobodkin A.I."/>
        </authorList>
    </citation>
    <scope>NUCLEOTIDE SEQUENCE</scope>
    <source>
        <strain evidence="14">M17dextr</strain>
    </source>
</reference>
<dbReference type="Gene3D" id="3.10.580.10">
    <property type="entry name" value="CBS-domain"/>
    <property type="match status" value="1"/>
</dbReference>
<dbReference type="InterPro" id="IPR036318">
    <property type="entry name" value="FAD-bd_PCMH-like_sf"/>
</dbReference>
<dbReference type="Pfam" id="PF03471">
    <property type="entry name" value="CorC_HlyC"/>
    <property type="match status" value="1"/>
</dbReference>
<feature type="transmembrane region" description="Helical" evidence="11">
    <location>
        <begin position="96"/>
        <end position="119"/>
    </location>
</feature>
<dbReference type="AlphaFoldDB" id="A0AAW6TTW4"/>
<dbReference type="InterPro" id="IPR044751">
    <property type="entry name" value="Ion_transp-like_CBS"/>
</dbReference>
<dbReference type="PROSITE" id="PS51846">
    <property type="entry name" value="CNNM"/>
    <property type="match status" value="1"/>
</dbReference>
<dbReference type="InterPro" id="IPR000644">
    <property type="entry name" value="CBS_dom"/>
</dbReference>
<dbReference type="InterPro" id="IPR046342">
    <property type="entry name" value="CBS_dom_sf"/>
</dbReference>
<protein>
    <submittedName>
        <fullName evidence="14">Hemolysin family protein</fullName>
    </submittedName>
</protein>
<dbReference type="GO" id="GO:0005886">
    <property type="term" value="C:plasma membrane"/>
    <property type="evidence" value="ECO:0007669"/>
    <property type="project" value="UniProtKB-SubCell"/>
</dbReference>
<keyword evidence="8 10" id="KW-0472">Membrane</keyword>
<organism evidence="14 15">
    <name type="scientific">Anaerobaca lacustris</name>
    <dbReference type="NCBI Taxonomy" id="3044600"/>
    <lineage>
        <taxon>Bacteria</taxon>
        <taxon>Pseudomonadati</taxon>
        <taxon>Planctomycetota</taxon>
        <taxon>Phycisphaerae</taxon>
        <taxon>Sedimentisphaerales</taxon>
        <taxon>Anaerobacaceae</taxon>
        <taxon>Anaerobaca</taxon>
    </lineage>
</organism>
<evidence type="ECO:0000256" key="6">
    <source>
        <dbReference type="ARBA" id="ARBA00022989"/>
    </source>
</evidence>
<feature type="domain" description="CBS" evidence="12">
    <location>
        <begin position="276"/>
        <end position="335"/>
    </location>
</feature>
<proteinExistence type="inferred from homology"/>
<dbReference type="Gene3D" id="3.30.465.10">
    <property type="match status" value="1"/>
</dbReference>
<keyword evidence="4 10" id="KW-0812">Transmembrane</keyword>
<dbReference type="InterPro" id="IPR002550">
    <property type="entry name" value="CNNM"/>
</dbReference>
<evidence type="ECO:0000256" key="1">
    <source>
        <dbReference type="ARBA" id="ARBA00004651"/>
    </source>
</evidence>
<name>A0AAW6TTW4_9BACT</name>
<keyword evidence="5" id="KW-0677">Repeat</keyword>
<dbReference type="SUPFAM" id="SSF56176">
    <property type="entry name" value="FAD-binding/transporter-associated domain-like"/>
    <property type="match status" value="1"/>
</dbReference>
<dbReference type="InterPro" id="IPR005170">
    <property type="entry name" value="Transptr-assoc_dom"/>
</dbReference>
<keyword evidence="15" id="KW-1185">Reference proteome</keyword>
<feature type="transmembrane region" description="Helical" evidence="11">
    <location>
        <begin position="131"/>
        <end position="152"/>
    </location>
</feature>
<evidence type="ECO:0000256" key="9">
    <source>
        <dbReference type="PROSITE-ProRule" id="PRU00703"/>
    </source>
</evidence>
<feature type="domain" description="CBS" evidence="12">
    <location>
        <begin position="216"/>
        <end position="275"/>
    </location>
</feature>
<feature type="domain" description="CNNM transmembrane" evidence="13">
    <location>
        <begin position="6"/>
        <end position="197"/>
    </location>
</feature>
<keyword evidence="7 9" id="KW-0129">CBS domain</keyword>
<evidence type="ECO:0000256" key="4">
    <source>
        <dbReference type="ARBA" id="ARBA00022692"/>
    </source>
</evidence>
<evidence type="ECO:0000256" key="3">
    <source>
        <dbReference type="ARBA" id="ARBA00022475"/>
    </source>
</evidence>
<dbReference type="InterPro" id="IPR016169">
    <property type="entry name" value="FAD-bd_PCMH_sub2"/>
</dbReference>
<dbReference type="Proteomes" id="UP001431776">
    <property type="component" value="Unassembled WGS sequence"/>
</dbReference>
<evidence type="ECO:0000256" key="7">
    <source>
        <dbReference type="ARBA" id="ARBA00023122"/>
    </source>
</evidence>
<dbReference type="EMBL" id="JASCXX010000002">
    <property type="protein sequence ID" value="MDI6447897.1"/>
    <property type="molecule type" value="Genomic_DNA"/>
</dbReference>
<keyword evidence="6 10" id="KW-1133">Transmembrane helix</keyword>
<dbReference type="RefSeq" id="WP_349243308.1">
    <property type="nucleotide sequence ID" value="NZ_JASCXX010000002.1"/>
</dbReference>
<dbReference type="GO" id="GO:0050660">
    <property type="term" value="F:flavin adenine dinucleotide binding"/>
    <property type="evidence" value="ECO:0007669"/>
    <property type="project" value="InterPro"/>
</dbReference>
<evidence type="ECO:0000256" key="2">
    <source>
        <dbReference type="ARBA" id="ARBA00006337"/>
    </source>
</evidence>
<feature type="transmembrane region" description="Helical" evidence="11">
    <location>
        <begin position="12"/>
        <end position="35"/>
    </location>
</feature>
<dbReference type="SUPFAM" id="SSF54631">
    <property type="entry name" value="CBS-domain pair"/>
    <property type="match status" value="1"/>
</dbReference>
<gene>
    <name evidence="14" type="ORF">QJ522_02480</name>
</gene>
<evidence type="ECO:0000256" key="10">
    <source>
        <dbReference type="PROSITE-ProRule" id="PRU01193"/>
    </source>
</evidence>
<evidence type="ECO:0000259" key="13">
    <source>
        <dbReference type="PROSITE" id="PS51846"/>
    </source>
</evidence>
<evidence type="ECO:0000313" key="15">
    <source>
        <dbReference type="Proteomes" id="UP001431776"/>
    </source>
</evidence>
<dbReference type="Pfam" id="PF00571">
    <property type="entry name" value="CBS"/>
    <property type="match status" value="2"/>
</dbReference>
<comment type="similarity">
    <text evidence="2">Belongs to the UPF0053 family.</text>
</comment>
<evidence type="ECO:0000256" key="8">
    <source>
        <dbReference type="ARBA" id="ARBA00023136"/>
    </source>
</evidence>
<sequence length="423" mass="46765">MIPIATVYQNVGHIVAMLVLLAGSAFFSGAETAFFNLTRRQIKQITGSRHRVQKLLARLLKRPGQLLNCLLLGNITVNVLFFAVSSVLVLRAKAEWGMTGAAAFASLTFLMLVVFGEILPKSLAYSNSGRFATAAALPTFLWVHVIGPPAFLARLLVVEPFLRILLGHRQQPKAITLTEFRSLIEISRQRGLITEDENRLLAEVVELGFLKVRHVMQPRVDMFAFDVSERPSRVKERMRKHGLTKAPVYVRNIDRVVGMVHLRQLLLRPDASLDRLVQPVPFVPEQKTVESLLEFFRKTETDVAIVVDEYGGIAGSVRLEDIAEELFGAVDPGDGVEPIAQLGPFEYRLSGSLAIHDWADVFGLELGEMKAATIGGLVTALLGKVPKPGDAASLKNLRFTVERVRRHRIETVILSLEPIAEGG</sequence>
<dbReference type="PROSITE" id="PS51371">
    <property type="entry name" value="CBS"/>
    <property type="match status" value="2"/>
</dbReference>
<evidence type="ECO:0000256" key="11">
    <source>
        <dbReference type="SAM" id="Phobius"/>
    </source>
</evidence>
<dbReference type="CDD" id="cd04590">
    <property type="entry name" value="CBS_pair_CorC_HlyC_assoc"/>
    <property type="match status" value="1"/>
</dbReference>
<dbReference type="PANTHER" id="PTHR22777:SF32">
    <property type="entry name" value="UPF0053 INNER MEMBRANE PROTEIN YFJD"/>
    <property type="match status" value="1"/>
</dbReference>
<comment type="subcellular location">
    <subcellularLocation>
        <location evidence="1">Cell membrane</location>
        <topology evidence="1">Multi-pass membrane protein</topology>
    </subcellularLocation>
</comment>